<comment type="caution">
    <text evidence="2">The sequence shown here is derived from an EMBL/GenBank/DDBJ whole genome shotgun (WGS) entry which is preliminary data.</text>
</comment>
<gene>
    <name evidence="2" type="ORF">BN983_00709</name>
</gene>
<evidence type="ECO:0000256" key="1">
    <source>
        <dbReference type="SAM" id="SignalP"/>
    </source>
</evidence>
<evidence type="ECO:0000313" key="3">
    <source>
        <dbReference type="Proteomes" id="UP000028868"/>
    </source>
</evidence>
<accession>A0A024P387</accession>
<feature type="signal peptide" evidence="1">
    <location>
        <begin position="1"/>
        <end position="29"/>
    </location>
</feature>
<reference evidence="3" key="1">
    <citation type="submission" date="2014-03" db="EMBL/GenBank/DDBJ databases">
        <authorList>
            <person name="Urmite Genomes U."/>
        </authorList>
    </citation>
    <scope>NUCLEOTIDE SEQUENCE [LARGE SCALE GENOMIC DNA]</scope>
    <source>
        <strain evidence="3">HD-03</strain>
    </source>
</reference>
<reference evidence="2 3" key="2">
    <citation type="submission" date="2014-05" db="EMBL/GenBank/DDBJ databases">
        <title>Draft genome sequence of Halobacillus karajensis HK-03.</title>
        <authorList>
            <person name="Khelaifia S."/>
            <person name="Croce O."/>
            <person name="Lagier J.C."/>
            <person name="Raoult D."/>
        </authorList>
    </citation>
    <scope>NUCLEOTIDE SEQUENCE [LARGE SCALE GENOMIC DNA]</scope>
    <source>
        <strain evidence="2 3">HD-03</strain>
    </source>
</reference>
<protein>
    <submittedName>
        <fullName evidence="2">Uncharacterized protein</fullName>
    </submittedName>
</protein>
<dbReference type="AlphaFoldDB" id="A0A024P387"/>
<name>A0A024P387_9BACI</name>
<dbReference type="RefSeq" id="WP_035505839.1">
    <property type="nucleotide sequence ID" value="NZ_CCDH010000001.1"/>
</dbReference>
<keyword evidence="3" id="KW-1185">Reference proteome</keyword>
<proteinExistence type="predicted"/>
<dbReference type="Proteomes" id="UP000028868">
    <property type="component" value="Unassembled WGS sequence"/>
</dbReference>
<sequence length="218" mass="23748">MLKNTLKKTGLILTIMSVFTFSIQSTVSAATTKSNIVATENGNSEVVEGTEENWQKLKFEDNSTLEKVMKDGKEILVAKSANGKSYEITTSEGNVLVNGEKVNKENVTNLSKQNATLSMQSTTDNTWLHSTTRNGSINVDYAVISLIAGVIAVPLTGLAAGSAIVTSIASGLYSIEADNVWYEKSIYVTCFCPSALTKRTTVFYLDSSHNEYYETVFH</sequence>
<organism evidence="2 3">
    <name type="scientific">Halobacillus karajensis</name>
    <dbReference type="NCBI Taxonomy" id="195088"/>
    <lineage>
        <taxon>Bacteria</taxon>
        <taxon>Bacillati</taxon>
        <taxon>Bacillota</taxon>
        <taxon>Bacilli</taxon>
        <taxon>Bacillales</taxon>
        <taxon>Bacillaceae</taxon>
        <taxon>Halobacillus</taxon>
    </lineage>
</organism>
<keyword evidence="1" id="KW-0732">Signal</keyword>
<dbReference type="EMBL" id="CCDI010000001">
    <property type="protein sequence ID" value="CDQ22498.1"/>
    <property type="molecule type" value="Genomic_DNA"/>
</dbReference>
<feature type="chain" id="PRO_5001535815" evidence="1">
    <location>
        <begin position="30"/>
        <end position="218"/>
    </location>
</feature>
<evidence type="ECO:0000313" key="2">
    <source>
        <dbReference type="EMBL" id="CDQ22498.1"/>
    </source>
</evidence>